<dbReference type="Proteomes" id="UP001165064">
    <property type="component" value="Unassembled WGS sequence"/>
</dbReference>
<accession>A0ACB5UB88</accession>
<comment type="caution">
    <text evidence="1">The sequence shown here is derived from an EMBL/GenBank/DDBJ whole genome shotgun (WGS) entry which is preliminary data.</text>
</comment>
<reference evidence="1" key="1">
    <citation type="submission" date="2023-04" db="EMBL/GenBank/DDBJ databases">
        <title>Ambrosiozyma monospora NBRC 10751.</title>
        <authorList>
            <person name="Ichikawa N."/>
            <person name="Sato H."/>
            <person name="Tonouchi N."/>
        </authorList>
    </citation>
    <scope>NUCLEOTIDE SEQUENCE</scope>
    <source>
        <strain evidence="1">NBRC 10751</strain>
    </source>
</reference>
<protein>
    <submittedName>
        <fullName evidence="1">Unnamed protein product</fullName>
    </submittedName>
</protein>
<proteinExistence type="predicted"/>
<keyword evidence="2" id="KW-1185">Reference proteome</keyword>
<evidence type="ECO:0000313" key="1">
    <source>
        <dbReference type="EMBL" id="GMF07287.1"/>
    </source>
</evidence>
<organism evidence="1 2">
    <name type="scientific">Ambrosiozyma monospora</name>
    <name type="common">Yeast</name>
    <name type="synonym">Endomycopsis monosporus</name>
    <dbReference type="NCBI Taxonomy" id="43982"/>
    <lineage>
        <taxon>Eukaryota</taxon>
        <taxon>Fungi</taxon>
        <taxon>Dikarya</taxon>
        <taxon>Ascomycota</taxon>
        <taxon>Saccharomycotina</taxon>
        <taxon>Pichiomycetes</taxon>
        <taxon>Pichiales</taxon>
        <taxon>Pichiaceae</taxon>
        <taxon>Ambrosiozyma</taxon>
    </lineage>
</organism>
<evidence type="ECO:0000313" key="2">
    <source>
        <dbReference type="Proteomes" id="UP001165064"/>
    </source>
</evidence>
<name>A0ACB5UB88_AMBMO</name>
<sequence length="311" mass="34411">MSNNSNTNSIDTSNIVPSINILNDSNTVPSPGPLKTGTDLGFNADNDRYETKESVPNRVSNTPFNFQPMSATASTFAGAAQEKSINFSKNGSPLFDQFGSPVNDTTSSPAYNNNNVNNTHNTTHDNTLNNNDTMHSNYNNNNNNTATANNNRNSFTPFQNQRKPPPSDIDTSTPHPDDIVTPLRSRKRMSVATPASIATSSSNELWHDAKEHHDDTTFHEYDNDLFGYDGQNQSQGQTPTLGLSVPQFTKGHQSNPSVDSFDAKFNSIDNFDTKFQEDLNAEFDNTMDMDMDNNNVDNTTIDQRIISSYFI</sequence>
<dbReference type="EMBL" id="BSXS01016098">
    <property type="protein sequence ID" value="GMF07287.1"/>
    <property type="molecule type" value="Genomic_DNA"/>
</dbReference>
<gene>
    <name evidence="1" type="ORF">Amon02_001283600</name>
</gene>